<dbReference type="Proteomes" id="UP000182227">
    <property type="component" value="Unassembled WGS sequence"/>
</dbReference>
<reference evidence="1 2" key="1">
    <citation type="submission" date="2015-03" db="EMBL/GenBank/DDBJ databases">
        <authorList>
            <person name="Murphy D."/>
        </authorList>
    </citation>
    <scope>NUCLEOTIDE SEQUENCE [LARGE SCALE GENOMIC DNA]</scope>
    <source>
        <strain evidence="1 2">D16</strain>
    </source>
</reference>
<evidence type="ECO:0000313" key="1">
    <source>
        <dbReference type="EMBL" id="CQD19702.1"/>
    </source>
</evidence>
<dbReference type="EMBL" id="CTEF01000003">
    <property type="protein sequence ID" value="CQD19702.1"/>
    <property type="molecule type" value="Genomic_DNA"/>
</dbReference>
<organism evidence="1 2">
    <name type="scientific">Mycolicibacterium conceptionense</name>
    <dbReference type="NCBI Taxonomy" id="451644"/>
    <lineage>
        <taxon>Bacteria</taxon>
        <taxon>Bacillati</taxon>
        <taxon>Actinomycetota</taxon>
        <taxon>Actinomycetes</taxon>
        <taxon>Mycobacteriales</taxon>
        <taxon>Mycobacteriaceae</taxon>
        <taxon>Mycolicibacterium</taxon>
    </lineage>
</organism>
<evidence type="ECO:0000313" key="2">
    <source>
        <dbReference type="Proteomes" id="UP000182227"/>
    </source>
</evidence>
<dbReference type="AlphaFoldDB" id="A0A0U1DPP8"/>
<protein>
    <submittedName>
        <fullName evidence="1">Uncharacterized protein</fullName>
    </submittedName>
</protein>
<gene>
    <name evidence="1" type="ORF">BN970_04488</name>
</gene>
<name>A0A0U1DPP8_9MYCO</name>
<sequence>MMRDVLSTKFDHITAIHRTRTTPTSDFIATLEYGNFVPSRQ</sequence>
<accession>A0A0U1DPP8</accession>
<proteinExistence type="predicted"/>